<name>A0ACC6Q8Q9_9ACTN</name>
<gene>
    <name evidence="1" type="ORF">WKI67_42590</name>
</gene>
<evidence type="ECO:0000313" key="2">
    <source>
        <dbReference type="Proteomes" id="UP001377168"/>
    </source>
</evidence>
<reference evidence="1" key="1">
    <citation type="submission" date="2024-03" db="EMBL/GenBank/DDBJ databases">
        <title>Novel Streptomyces species of biotechnological and ecological value are a feature of Machair soil.</title>
        <authorList>
            <person name="Prole J.R."/>
            <person name="Goodfellow M."/>
            <person name="Allenby N."/>
            <person name="Ward A.C."/>
        </authorList>
    </citation>
    <scope>NUCLEOTIDE SEQUENCE</scope>
    <source>
        <strain evidence="1">MS2.AVA.5</strain>
    </source>
</reference>
<accession>A0ACC6Q8Q9</accession>
<dbReference type="EMBL" id="JBBKAJ010000037">
    <property type="protein sequence ID" value="MEJ8639992.1"/>
    <property type="molecule type" value="Genomic_DNA"/>
</dbReference>
<evidence type="ECO:0000313" key="1">
    <source>
        <dbReference type="EMBL" id="MEJ8639992.1"/>
    </source>
</evidence>
<proteinExistence type="predicted"/>
<organism evidence="1 2">
    <name type="scientific">Streptomyces achmelvichensis</name>
    <dbReference type="NCBI Taxonomy" id="3134111"/>
    <lineage>
        <taxon>Bacteria</taxon>
        <taxon>Bacillati</taxon>
        <taxon>Actinomycetota</taxon>
        <taxon>Actinomycetes</taxon>
        <taxon>Kitasatosporales</taxon>
        <taxon>Streptomycetaceae</taxon>
        <taxon>Streptomyces</taxon>
    </lineage>
</organism>
<dbReference type="Proteomes" id="UP001377168">
    <property type="component" value="Unassembled WGS sequence"/>
</dbReference>
<sequence length="229" mass="24513">MTTDPPTRRGSGGQRGAPTAASDESAFEDILHVLGRQLGDAGNQAAGPRGRRKLKKATFEYDDSATAVHTMAGPSGYSLASNWFTQLLAQLAVANSITKSQLCVFLFVAGGQVPGTGIAQFTQQEITDGLNKLAAQKKDGKKITRSTVNRAIKALCEYHWLEQVGNGKIRLNVTLWFQGNSSAQHEVLAVIADDHGDEPGVFPNGIGPVQHQEEFDFGGTLHGREERAG</sequence>
<protein>
    <submittedName>
        <fullName evidence="1">Uncharacterized protein</fullName>
    </submittedName>
</protein>
<keyword evidence="2" id="KW-1185">Reference proteome</keyword>
<comment type="caution">
    <text evidence="1">The sequence shown here is derived from an EMBL/GenBank/DDBJ whole genome shotgun (WGS) entry which is preliminary data.</text>
</comment>